<evidence type="ECO:0000256" key="8">
    <source>
        <dbReference type="RuleBase" id="RU363034"/>
    </source>
</evidence>
<keyword evidence="6 8" id="KW-0720">Serine protease</keyword>
<reference evidence="10" key="1">
    <citation type="submission" date="2015-06" db="EMBL/GenBank/DDBJ databases">
        <authorList>
            <person name="Hoefler B.C."/>
            <person name="Straight P.D."/>
        </authorList>
    </citation>
    <scope>NUCLEOTIDE SEQUENCE</scope>
</reference>
<dbReference type="Gene3D" id="2.40.10.10">
    <property type="entry name" value="Trypsin-like serine proteases"/>
    <property type="match status" value="1"/>
</dbReference>
<name>A0A0K8VHG9_BACLA</name>
<comment type="similarity">
    <text evidence="2">Belongs to the peptidase S1 family.</text>
</comment>
<gene>
    <name evidence="10" type="primary">ami</name>
    <name evidence="10" type="ORF">c0_g1_i1</name>
</gene>
<dbReference type="InterPro" id="IPR001314">
    <property type="entry name" value="Peptidase_S1A"/>
</dbReference>
<dbReference type="PANTHER" id="PTHR24276">
    <property type="entry name" value="POLYSERASE-RELATED"/>
    <property type="match status" value="1"/>
</dbReference>
<evidence type="ECO:0000256" key="6">
    <source>
        <dbReference type="ARBA" id="ARBA00022825"/>
    </source>
</evidence>
<dbReference type="SUPFAM" id="SSF50494">
    <property type="entry name" value="Trypsin-like serine proteases"/>
    <property type="match status" value="1"/>
</dbReference>
<evidence type="ECO:0000256" key="1">
    <source>
        <dbReference type="ARBA" id="ARBA00004613"/>
    </source>
</evidence>
<evidence type="ECO:0000256" key="3">
    <source>
        <dbReference type="ARBA" id="ARBA00022525"/>
    </source>
</evidence>
<sequence length="264" mass="29521">RLRMYSVSKDYAMDFKLKLIFQLVIYLSWHQLPCTGIGERIVGGTSVTEKKYTYFVRLYYQDVFLCGGSLVRNNAVVTAAHCVSDANVNELRVHADTISLRDEGIVRKVKHVVISNLYNERTSNYDVAVLILVSAVPNTSFTAIQLQKTAVTAGTKCVVIGHGSTKESEYNPVQLQEVRIPVLSRTACQRRYAGVARITRYMLCAWELGKDSCAGDSGGPMVCKGQLAGIVSWGFECADSRFPGVYTDISRVYTFIERTLERFK</sequence>
<keyword evidence="7" id="KW-1015">Disulfide bond</keyword>
<dbReference type="GO" id="GO:0004252">
    <property type="term" value="F:serine-type endopeptidase activity"/>
    <property type="evidence" value="ECO:0007669"/>
    <property type="project" value="InterPro"/>
</dbReference>
<dbReference type="PROSITE" id="PS00135">
    <property type="entry name" value="TRYPSIN_SER"/>
    <property type="match status" value="1"/>
</dbReference>
<dbReference type="AlphaFoldDB" id="A0A0K8VHG9"/>
<dbReference type="SMART" id="SM00020">
    <property type="entry name" value="Tryp_SPc"/>
    <property type="match status" value="1"/>
</dbReference>
<keyword evidence="3" id="KW-0964">Secreted</keyword>
<evidence type="ECO:0000256" key="2">
    <source>
        <dbReference type="ARBA" id="ARBA00007664"/>
    </source>
</evidence>
<dbReference type="InterPro" id="IPR001254">
    <property type="entry name" value="Trypsin_dom"/>
</dbReference>
<protein>
    <submittedName>
        <fullName evidence="10">Serine protease ami</fullName>
    </submittedName>
</protein>
<dbReference type="OrthoDB" id="10059102at2759"/>
<feature type="non-terminal residue" evidence="10">
    <location>
        <position position="1"/>
    </location>
</feature>
<dbReference type="CDD" id="cd00190">
    <property type="entry name" value="Tryp_SPc"/>
    <property type="match status" value="1"/>
</dbReference>
<accession>A0A0K8VHG9</accession>
<dbReference type="PANTHER" id="PTHR24276:SF91">
    <property type="entry name" value="AT26814P-RELATED"/>
    <property type="match status" value="1"/>
</dbReference>
<dbReference type="PROSITE" id="PS50240">
    <property type="entry name" value="TRYPSIN_DOM"/>
    <property type="match status" value="1"/>
</dbReference>
<dbReference type="PRINTS" id="PR00722">
    <property type="entry name" value="CHYMOTRYPSIN"/>
</dbReference>
<organism evidence="10">
    <name type="scientific">Bactrocera latifrons</name>
    <name type="common">Malaysian fruit fly</name>
    <name type="synonym">Chaetodacus latifrons</name>
    <dbReference type="NCBI Taxonomy" id="174628"/>
    <lineage>
        <taxon>Eukaryota</taxon>
        <taxon>Metazoa</taxon>
        <taxon>Ecdysozoa</taxon>
        <taxon>Arthropoda</taxon>
        <taxon>Hexapoda</taxon>
        <taxon>Insecta</taxon>
        <taxon>Pterygota</taxon>
        <taxon>Neoptera</taxon>
        <taxon>Endopterygota</taxon>
        <taxon>Diptera</taxon>
        <taxon>Brachycera</taxon>
        <taxon>Muscomorpha</taxon>
        <taxon>Tephritoidea</taxon>
        <taxon>Tephritidae</taxon>
        <taxon>Bactrocera</taxon>
        <taxon>Bactrocera</taxon>
    </lineage>
</organism>
<feature type="domain" description="Peptidase S1" evidence="9">
    <location>
        <begin position="41"/>
        <end position="261"/>
    </location>
</feature>
<evidence type="ECO:0000313" key="10">
    <source>
        <dbReference type="EMBL" id="JAI38331.1"/>
    </source>
</evidence>
<dbReference type="InterPro" id="IPR050430">
    <property type="entry name" value="Peptidase_S1"/>
</dbReference>
<evidence type="ECO:0000256" key="7">
    <source>
        <dbReference type="ARBA" id="ARBA00023157"/>
    </source>
</evidence>
<evidence type="ECO:0000256" key="4">
    <source>
        <dbReference type="ARBA" id="ARBA00022670"/>
    </source>
</evidence>
<comment type="subcellular location">
    <subcellularLocation>
        <location evidence="1">Secreted</location>
    </subcellularLocation>
</comment>
<dbReference type="Pfam" id="PF00089">
    <property type="entry name" value="Trypsin"/>
    <property type="match status" value="1"/>
</dbReference>
<dbReference type="GO" id="GO:0005576">
    <property type="term" value="C:extracellular region"/>
    <property type="evidence" value="ECO:0007669"/>
    <property type="project" value="UniProtKB-SubCell"/>
</dbReference>
<keyword evidence="5 8" id="KW-0378">Hydrolase</keyword>
<dbReference type="InterPro" id="IPR009003">
    <property type="entry name" value="Peptidase_S1_PA"/>
</dbReference>
<proteinExistence type="inferred from homology"/>
<keyword evidence="4 8" id="KW-0645">Protease</keyword>
<dbReference type="PROSITE" id="PS00134">
    <property type="entry name" value="TRYPSIN_HIS"/>
    <property type="match status" value="1"/>
</dbReference>
<dbReference type="EMBL" id="GDHF01013983">
    <property type="protein sequence ID" value="JAI38331.1"/>
    <property type="molecule type" value="Transcribed_RNA"/>
</dbReference>
<evidence type="ECO:0000259" key="9">
    <source>
        <dbReference type="PROSITE" id="PS50240"/>
    </source>
</evidence>
<dbReference type="GO" id="GO:0006508">
    <property type="term" value="P:proteolysis"/>
    <property type="evidence" value="ECO:0007669"/>
    <property type="project" value="UniProtKB-KW"/>
</dbReference>
<dbReference type="InterPro" id="IPR043504">
    <property type="entry name" value="Peptidase_S1_PA_chymotrypsin"/>
</dbReference>
<dbReference type="FunFam" id="2.40.10.10:FF:000034">
    <property type="entry name" value="Eupolytin"/>
    <property type="match status" value="1"/>
</dbReference>
<dbReference type="InterPro" id="IPR033116">
    <property type="entry name" value="TRYPSIN_SER"/>
</dbReference>
<evidence type="ECO:0000256" key="5">
    <source>
        <dbReference type="ARBA" id="ARBA00022801"/>
    </source>
</evidence>
<dbReference type="InterPro" id="IPR018114">
    <property type="entry name" value="TRYPSIN_HIS"/>
</dbReference>